<name>A0A6J6ELD8_9ZZZZ</name>
<dbReference type="GO" id="GO:0070006">
    <property type="term" value="F:metalloaminopeptidase activity"/>
    <property type="evidence" value="ECO:0007669"/>
    <property type="project" value="InterPro"/>
</dbReference>
<sequence length="498" mass="53887">MSNKLIDFQPKISCVNLKNEKLFEDISAVAIPVSANEKPSIAKSAVASNLTIYTKIDLNIELGNWPEFTAKAGEIIEIPLSVGKLTRIYLVGVGESNPDDIRKASAALSRKVKGTDAKVLSALVEDKKTVETMVIALVLANYQFSMKSEKKFKKPSFVVYGDFKEEVERALVFAKATWRTRDLIHTPSNVKNPLWFANQAKSMVAATKNSALTIKVKSGRELREFGGLLAVGNSAPKPGPRFVEITYAPKGSSNWPHIVMVGKGVTFDTGGVSLKRPYEFMIGMKSDMAGAAAILSATIAIAQLKPRVKVTALLMCAENALSATAQRPSDVIKHYGGTTVEVINTDAEGRLLLADGLAYADEKLDPDYLLDVATLTGAATLGLGRQYAAMYTRDNSLAKKMHMIGNNVGEKVWHMPLIDDYEPALASDVADLNHTADKYAFSAGSVTAALFLEKFVGKRKWVHFDIAGPGRSEVDAGENIKGGTGFATRLLIGWLVSI</sequence>
<dbReference type="InterPro" id="IPR011356">
    <property type="entry name" value="Leucine_aapep/pepB"/>
</dbReference>
<dbReference type="SUPFAM" id="SSF53187">
    <property type="entry name" value="Zn-dependent exopeptidases"/>
    <property type="match status" value="1"/>
</dbReference>
<dbReference type="Gene3D" id="3.40.220.10">
    <property type="entry name" value="Leucine Aminopeptidase, subunit E, domain 1"/>
    <property type="match status" value="1"/>
</dbReference>
<dbReference type="EMBL" id="CAEZTV010000025">
    <property type="protein sequence ID" value="CAB4576656.1"/>
    <property type="molecule type" value="Genomic_DNA"/>
</dbReference>
<dbReference type="PANTHER" id="PTHR11963">
    <property type="entry name" value="LEUCINE AMINOPEPTIDASE-RELATED"/>
    <property type="match status" value="1"/>
</dbReference>
<proteinExistence type="inferred from homology"/>
<dbReference type="PRINTS" id="PR00481">
    <property type="entry name" value="LAMNOPPTDASE"/>
</dbReference>
<evidence type="ECO:0000313" key="6">
    <source>
        <dbReference type="EMBL" id="CAB4576656.1"/>
    </source>
</evidence>
<dbReference type="Pfam" id="PF02789">
    <property type="entry name" value="Peptidase_M17_N"/>
    <property type="match status" value="1"/>
</dbReference>
<reference evidence="6" key="1">
    <citation type="submission" date="2020-05" db="EMBL/GenBank/DDBJ databases">
        <authorList>
            <person name="Chiriac C."/>
            <person name="Salcher M."/>
            <person name="Ghai R."/>
            <person name="Kavagutti S V."/>
        </authorList>
    </citation>
    <scope>NUCLEOTIDE SEQUENCE</scope>
</reference>
<dbReference type="CDD" id="cd00433">
    <property type="entry name" value="Peptidase_M17"/>
    <property type="match status" value="1"/>
</dbReference>
<dbReference type="Pfam" id="PF00883">
    <property type="entry name" value="Peptidase_M17"/>
    <property type="match status" value="1"/>
</dbReference>
<dbReference type="GO" id="GO:0006508">
    <property type="term" value="P:proteolysis"/>
    <property type="evidence" value="ECO:0007669"/>
    <property type="project" value="UniProtKB-KW"/>
</dbReference>
<evidence type="ECO:0000256" key="4">
    <source>
        <dbReference type="ARBA" id="ARBA00022801"/>
    </source>
</evidence>
<evidence type="ECO:0000256" key="3">
    <source>
        <dbReference type="ARBA" id="ARBA00022670"/>
    </source>
</evidence>
<dbReference type="PANTHER" id="PTHR11963:SF23">
    <property type="entry name" value="CYTOSOL AMINOPEPTIDASE"/>
    <property type="match status" value="1"/>
</dbReference>
<dbReference type="GO" id="GO:0005737">
    <property type="term" value="C:cytoplasm"/>
    <property type="evidence" value="ECO:0007669"/>
    <property type="project" value="InterPro"/>
</dbReference>
<dbReference type="InterPro" id="IPR000819">
    <property type="entry name" value="Peptidase_M17_C"/>
</dbReference>
<feature type="domain" description="Cytosol aminopeptidase" evidence="5">
    <location>
        <begin position="344"/>
        <end position="351"/>
    </location>
</feature>
<dbReference type="PROSITE" id="PS00631">
    <property type="entry name" value="CYTOSOL_AP"/>
    <property type="match status" value="1"/>
</dbReference>
<keyword evidence="2" id="KW-0031">Aminopeptidase</keyword>
<dbReference type="InterPro" id="IPR008283">
    <property type="entry name" value="Peptidase_M17_N"/>
</dbReference>
<organism evidence="6">
    <name type="scientific">freshwater metagenome</name>
    <dbReference type="NCBI Taxonomy" id="449393"/>
    <lineage>
        <taxon>unclassified sequences</taxon>
        <taxon>metagenomes</taxon>
        <taxon>ecological metagenomes</taxon>
    </lineage>
</organism>
<accession>A0A6J6ELD8</accession>
<keyword evidence="4" id="KW-0378">Hydrolase</keyword>
<protein>
    <submittedName>
        <fullName evidence="6">Unannotated protein</fullName>
    </submittedName>
</protein>
<gene>
    <name evidence="6" type="ORF">UFOPK1747_00289</name>
</gene>
<dbReference type="GO" id="GO:0030145">
    <property type="term" value="F:manganese ion binding"/>
    <property type="evidence" value="ECO:0007669"/>
    <property type="project" value="InterPro"/>
</dbReference>
<keyword evidence="3" id="KW-0645">Protease</keyword>
<evidence type="ECO:0000256" key="2">
    <source>
        <dbReference type="ARBA" id="ARBA00022438"/>
    </source>
</evidence>
<comment type="similarity">
    <text evidence="1">Belongs to the peptidase M17 family.</text>
</comment>
<dbReference type="Gene3D" id="3.40.630.10">
    <property type="entry name" value="Zn peptidases"/>
    <property type="match status" value="1"/>
</dbReference>
<evidence type="ECO:0000256" key="1">
    <source>
        <dbReference type="ARBA" id="ARBA00009528"/>
    </source>
</evidence>
<dbReference type="AlphaFoldDB" id="A0A6J6ELD8"/>
<dbReference type="InterPro" id="IPR043472">
    <property type="entry name" value="Macro_dom-like"/>
</dbReference>
<evidence type="ECO:0000259" key="5">
    <source>
        <dbReference type="PROSITE" id="PS00631"/>
    </source>
</evidence>
<dbReference type="SUPFAM" id="SSF52949">
    <property type="entry name" value="Macro domain-like"/>
    <property type="match status" value="1"/>
</dbReference>